<dbReference type="GeneID" id="24097834"/>
<keyword evidence="1" id="KW-0812">Transmembrane</keyword>
<proteinExistence type="predicted"/>
<name>J4G8E2_9APHY</name>
<dbReference type="InParanoid" id="J4G8E2"/>
<protein>
    <submittedName>
        <fullName evidence="2">Uncharacterized protein</fullName>
    </submittedName>
</protein>
<organism evidence="2 3">
    <name type="scientific">Fibroporia radiculosa</name>
    <dbReference type="NCBI Taxonomy" id="599839"/>
    <lineage>
        <taxon>Eukaryota</taxon>
        <taxon>Fungi</taxon>
        <taxon>Dikarya</taxon>
        <taxon>Basidiomycota</taxon>
        <taxon>Agaricomycotina</taxon>
        <taxon>Agaricomycetes</taxon>
        <taxon>Polyporales</taxon>
        <taxon>Fibroporiaceae</taxon>
        <taxon>Fibroporia</taxon>
    </lineage>
</organism>
<keyword evidence="1" id="KW-0472">Membrane</keyword>
<dbReference type="RefSeq" id="XP_012182206.1">
    <property type="nucleotide sequence ID" value="XM_012326816.1"/>
</dbReference>
<evidence type="ECO:0000313" key="3">
    <source>
        <dbReference type="Proteomes" id="UP000006352"/>
    </source>
</evidence>
<dbReference type="HOGENOM" id="CLU_1090029_0_0_1"/>
<feature type="transmembrane region" description="Helical" evidence="1">
    <location>
        <begin position="198"/>
        <end position="217"/>
    </location>
</feature>
<reference evidence="2 3" key="1">
    <citation type="journal article" date="2012" name="Appl. Environ. Microbiol.">
        <title>Short-read sequencing for genomic analysis of the brown rot fungus Fibroporia radiculosa.</title>
        <authorList>
            <person name="Tang J.D."/>
            <person name="Perkins A.D."/>
            <person name="Sonstegard T.S."/>
            <person name="Schroeder S.G."/>
            <person name="Burgess S.C."/>
            <person name="Diehl S.V."/>
        </authorList>
    </citation>
    <scope>NUCLEOTIDE SEQUENCE [LARGE SCALE GENOMIC DNA]</scope>
    <source>
        <strain evidence="2 3">TFFH 294</strain>
    </source>
</reference>
<gene>
    <name evidence="2" type="ORF">FIBRA_05037</name>
</gene>
<dbReference type="Proteomes" id="UP000006352">
    <property type="component" value="Unassembled WGS sequence"/>
</dbReference>
<evidence type="ECO:0000313" key="2">
    <source>
        <dbReference type="EMBL" id="CCM02923.1"/>
    </source>
</evidence>
<evidence type="ECO:0000256" key="1">
    <source>
        <dbReference type="SAM" id="Phobius"/>
    </source>
</evidence>
<dbReference type="AlphaFoldDB" id="J4G8E2"/>
<dbReference type="EMBL" id="HE797095">
    <property type="protein sequence ID" value="CCM02923.1"/>
    <property type="molecule type" value="Genomic_DNA"/>
</dbReference>
<keyword evidence="3" id="KW-1185">Reference proteome</keyword>
<sequence>MVHHVAIQRSPIVTPVQHAHTTGAVEGVGVDFVDFEGGVSPAEGGLNEIAETVLDVVLHTATGDEADAYDVETMQLVDHANLESAICGANLGEAVGGKECAPLVVVVQQPVRRAILMHVRDRWEMDGELCGEVVADVAWGGSAALKIRAPEIRRYTQRPIMSKYELLGQDEFTADTPVAEKPVVHKAPSRFPLAASPLTVIIILSLILAANIACWVYTTREVNTIVRALHAAHLDLTDTRELPRSRSEGGFWELY</sequence>
<keyword evidence="1" id="KW-1133">Transmembrane helix</keyword>
<accession>J4G8E2</accession>